<dbReference type="Gene3D" id="1.10.10.10">
    <property type="entry name" value="Winged helix-like DNA-binding domain superfamily/Winged helix DNA-binding domain"/>
    <property type="match status" value="1"/>
</dbReference>
<dbReference type="EMBL" id="FOFT01000019">
    <property type="protein sequence ID" value="SES50156.1"/>
    <property type="molecule type" value="Genomic_DNA"/>
</dbReference>
<dbReference type="Proteomes" id="UP000199028">
    <property type="component" value="Unassembled WGS sequence"/>
</dbReference>
<evidence type="ECO:0000313" key="6">
    <source>
        <dbReference type="Proteomes" id="UP000199028"/>
    </source>
</evidence>
<evidence type="ECO:0000313" key="5">
    <source>
        <dbReference type="EMBL" id="SES50156.1"/>
    </source>
</evidence>
<keyword evidence="1" id="KW-0805">Transcription regulation</keyword>
<evidence type="ECO:0000256" key="1">
    <source>
        <dbReference type="ARBA" id="ARBA00023015"/>
    </source>
</evidence>
<dbReference type="AlphaFoldDB" id="A0A1H9XVK5"/>
<evidence type="ECO:0000256" key="3">
    <source>
        <dbReference type="ARBA" id="ARBA00023163"/>
    </source>
</evidence>
<keyword evidence="2 5" id="KW-0238">DNA-binding</keyword>
<dbReference type="PANTHER" id="PTHR43537:SF24">
    <property type="entry name" value="GLUCONATE OPERON TRANSCRIPTIONAL REPRESSOR"/>
    <property type="match status" value="1"/>
</dbReference>
<dbReference type="Pfam" id="PF07729">
    <property type="entry name" value="FCD"/>
    <property type="match status" value="1"/>
</dbReference>
<protein>
    <submittedName>
        <fullName evidence="5">DNA-binding transcriptional regulator, GntR family</fullName>
    </submittedName>
</protein>
<keyword evidence="3" id="KW-0804">Transcription</keyword>
<reference evidence="6" key="1">
    <citation type="submission" date="2016-10" db="EMBL/GenBank/DDBJ databases">
        <authorList>
            <person name="Varghese N."/>
            <person name="Submissions S."/>
        </authorList>
    </citation>
    <scope>NUCLEOTIDE SEQUENCE [LARGE SCALE GENOMIC DNA]</scope>
    <source>
        <strain evidence="6">CGMCC 4.578</strain>
    </source>
</reference>
<dbReference type="PROSITE" id="PS50949">
    <property type="entry name" value="HTH_GNTR"/>
    <property type="match status" value="1"/>
</dbReference>
<evidence type="ECO:0000259" key="4">
    <source>
        <dbReference type="PROSITE" id="PS50949"/>
    </source>
</evidence>
<keyword evidence="6" id="KW-1185">Reference proteome</keyword>
<accession>A0A1H9XVK5</accession>
<gene>
    <name evidence="5" type="ORF">SAMN05216195_11910</name>
</gene>
<dbReference type="GO" id="GO:0003677">
    <property type="term" value="F:DNA binding"/>
    <property type="evidence" value="ECO:0007669"/>
    <property type="project" value="UniProtKB-KW"/>
</dbReference>
<dbReference type="InterPro" id="IPR011711">
    <property type="entry name" value="GntR_C"/>
</dbReference>
<dbReference type="InterPro" id="IPR008920">
    <property type="entry name" value="TF_FadR/GntR_C"/>
</dbReference>
<dbReference type="InterPro" id="IPR000524">
    <property type="entry name" value="Tscrpt_reg_HTH_GntR"/>
</dbReference>
<evidence type="ECO:0000256" key="2">
    <source>
        <dbReference type="ARBA" id="ARBA00023125"/>
    </source>
</evidence>
<feature type="domain" description="HTH gntR-type" evidence="4">
    <location>
        <begin position="11"/>
        <end position="78"/>
    </location>
</feature>
<dbReference type="CDD" id="cd07377">
    <property type="entry name" value="WHTH_GntR"/>
    <property type="match status" value="1"/>
</dbReference>
<dbReference type="Gene3D" id="1.20.120.530">
    <property type="entry name" value="GntR ligand-binding domain-like"/>
    <property type="match status" value="1"/>
</dbReference>
<dbReference type="SUPFAM" id="SSF46785">
    <property type="entry name" value="Winged helix' DNA-binding domain"/>
    <property type="match status" value="1"/>
</dbReference>
<dbReference type="InterPro" id="IPR036388">
    <property type="entry name" value="WH-like_DNA-bd_sf"/>
</dbReference>
<dbReference type="InterPro" id="IPR036390">
    <property type="entry name" value="WH_DNA-bd_sf"/>
</dbReference>
<dbReference type="SMART" id="SM00345">
    <property type="entry name" value="HTH_GNTR"/>
    <property type="match status" value="1"/>
</dbReference>
<dbReference type="GO" id="GO:0003700">
    <property type="term" value="F:DNA-binding transcription factor activity"/>
    <property type="evidence" value="ECO:0007669"/>
    <property type="project" value="InterPro"/>
</dbReference>
<dbReference type="Pfam" id="PF00392">
    <property type="entry name" value="GntR"/>
    <property type="match status" value="1"/>
</dbReference>
<dbReference type="PANTHER" id="PTHR43537">
    <property type="entry name" value="TRANSCRIPTIONAL REGULATOR, GNTR FAMILY"/>
    <property type="match status" value="1"/>
</dbReference>
<proteinExistence type="predicted"/>
<dbReference type="SMART" id="SM00895">
    <property type="entry name" value="FCD"/>
    <property type="match status" value="1"/>
</dbReference>
<name>A0A1H9XVK5_9PSEU</name>
<organism evidence="5 6">
    <name type="scientific">Lentzea flaviverrucosa</name>
    <dbReference type="NCBI Taxonomy" id="200379"/>
    <lineage>
        <taxon>Bacteria</taxon>
        <taxon>Bacillati</taxon>
        <taxon>Actinomycetota</taxon>
        <taxon>Actinomycetes</taxon>
        <taxon>Pseudonocardiales</taxon>
        <taxon>Pseudonocardiaceae</taxon>
        <taxon>Lentzea</taxon>
    </lineage>
</organism>
<sequence length="215" mass="23221">MMYDQSGVLPASRTDFVLESIKEAILHGKLKPGQALVETDLAATLNVSKTPVREALKTLVGSGLVVMSPYKGATVRTVDAGMAASVYDVRLLLEPEALRRSVELGADFTEARSALDEVPDLARRSLANRRFHRALYAGCGNPLLVEILDGLRDQAALITVAGWGIHPTWDAEAAEHRAILVAAEEGFGDAAAGLLRRHIQTFADRVVEELPDVVR</sequence>
<dbReference type="SUPFAM" id="SSF48008">
    <property type="entry name" value="GntR ligand-binding domain-like"/>
    <property type="match status" value="1"/>
</dbReference>